<sequence length="561" mass="65372">MLPFFSLIILFTIYLANWANSEIINTGYGSIQGLEVWRNHKLYHSFKKIPFAAPPLGKLRFQKPENPELWTEIRDGTAYGPACMTNSTTSKSIPKWIDEDCLYLNIFVSDYCLKSKNCSTAVYIHGGGLNYDSAVMFNDTFLLDSFCSRDVILVIPAFRLGIFSHLIFKDQKVVPYNIAIFDILKAIDFVNQEIQHFGGNSQNITLMGHSFGGTITSNLLFSTKIPKKFQKIVSMSTTSTFKSIEESRKLTDKFLRISGCEFRRDSDSLQCLEKLDARELLRIQRKMEEEDPKNIFESVFQELPLFQPGTIGNFYKNPTIMPYLTGVVTHELEKNQESTELARIIDFKNKKEVYTKYRMDKKLGKLKFNHTDNTQQFFLDTAFRIREMRKIGAPAYLYEYSNSKHSLHTDDLYYIMGVHPFNKTVDEQKLSEVYPEYFMNFIKFGKPAEIWEISNGTSYFDIDWSEENGKRPQMRNGFEQEIIDYWFVEMREFDELVEKTKSAPKYRNFSILSENSIPIPWFWILMIFLVGMILGRFCLCSPKKSIYIQIPGNNYEKIAEI</sequence>
<feature type="signal peptide" evidence="2">
    <location>
        <begin position="1"/>
        <end position="21"/>
    </location>
</feature>
<accession>A0A9P1IQA5</accession>
<reference evidence="4" key="1">
    <citation type="submission" date="2022-11" db="EMBL/GenBank/DDBJ databases">
        <authorList>
            <person name="Kikuchi T."/>
        </authorList>
    </citation>
    <scope>NUCLEOTIDE SEQUENCE</scope>
    <source>
        <strain evidence="4">PS1010</strain>
    </source>
</reference>
<dbReference type="Gene3D" id="3.40.50.1820">
    <property type="entry name" value="alpha/beta hydrolase"/>
    <property type="match status" value="1"/>
</dbReference>
<evidence type="ECO:0000313" key="5">
    <source>
        <dbReference type="Proteomes" id="UP001152747"/>
    </source>
</evidence>
<proteinExistence type="predicted"/>
<feature type="transmembrane region" description="Helical" evidence="1">
    <location>
        <begin position="521"/>
        <end position="539"/>
    </location>
</feature>
<evidence type="ECO:0000259" key="3">
    <source>
        <dbReference type="Pfam" id="PF00135"/>
    </source>
</evidence>
<keyword evidence="5" id="KW-1185">Reference proteome</keyword>
<dbReference type="SUPFAM" id="SSF53474">
    <property type="entry name" value="alpha/beta-Hydrolases"/>
    <property type="match status" value="1"/>
</dbReference>
<dbReference type="Proteomes" id="UP001152747">
    <property type="component" value="Unassembled WGS sequence"/>
</dbReference>
<dbReference type="InterPro" id="IPR029058">
    <property type="entry name" value="AB_hydrolase_fold"/>
</dbReference>
<gene>
    <name evidence="4" type="ORF">CAMP_LOCUS11046</name>
</gene>
<keyword evidence="1" id="KW-0472">Membrane</keyword>
<keyword evidence="1" id="KW-0812">Transmembrane</keyword>
<comment type="caution">
    <text evidence="4">The sequence shown here is derived from an EMBL/GenBank/DDBJ whole genome shotgun (WGS) entry which is preliminary data.</text>
</comment>
<feature type="chain" id="PRO_5040428966" description="Carboxylesterase type B domain-containing protein" evidence="2">
    <location>
        <begin position="22"/>
        <end position="561"/>
    </location>
</feature>
<keyword evidence="2" id="KW-0732">Signal</keyword>
<dbReference type="Pfam" id="PF00135">
    <property type="entry name" value="COesterase"/>
    <property type="match status" value="1"/>
</dbReference>
<feature type="domain" description="Carboxylesterase type B" evidence="3">
    <location>
        <begin position="21"/>
        <end position="466"/>
    </location>
</feature>
<dbReference type="PANTHER" id="PTHR45580">
    <property type="entry name" value="PROTEIN CBG05369"/>
    <property type="match status" value="1"/>
</dbReference>
<dbReference type="InterPro" id="IPR002018">
    <property type="entry name" value="CarbesteraseB"/>
</dbReference>
<dbReference type="PANTHER" id="PTHR45580:SF6">
    <property type="entry name" value="CARBOXYLESTERASE TYPE B DOMAIN-CONTAINING PROTEIN"/>
    <property type="match status" value="1"/>
</dbReference>
<organism evidence="4 5">
    <name type="scientific">Caenorhabditis angaria</name>
    <dbReference type="NCBI Taxonomy" id="860376"/>
    <lineage>
        <taxon>Eukaryota</taxon>
        <taxon>Metazoa</taxon>
        <taxon>Ecdysozoa</taxon>
        <taxon>Nematoda</taxon>
        <taxon>Chromadorea</taxon>
        <taxon>Rhabditida</taxon>
        <taxon>Rhabditina</taxon>
        <taxon>Rhabditomorpha</taxon>
        <taxon>Rhabditoidea</taxon>
        <taxon>Rhabditidae</taxon>
        <taxon>Peloderinae</taxon>
        <taxon>Caenorhabditis</taxon>
    </lineage>
</organism>
<evidence type="ECO:0000313" key="4">
    <source>
        <dbReference type="EMBL" id="CAI5448409.1"/>
    </source>
</evidence>
<evidence type="ECO:0000256" key="2">
    <source>
        <dbReference type="SAM" id="SignalP"/>
    </source>
</evidence>
<name>A0A9P1IQA5_9PELO</name>
<evidence type="ECO:0000256" key="1">
    <source>
        <dbReference type="SAM" id="Phobius"/>
    </source>
</evidence>
<dbReference type="EMBL" id="CANHGI010000004">
    <property type="protein sequence ID" value="CAI5448409.1"/>
    <property type="molecule type" value="Genomic_DNA"/>
</dbReference>
<keyword evidence="1" id="KW-1133">Transmembrane helix</keyword>
<dbReference type="AlphaFoldDB" id="A0A9P1IQA5"/>
<dbReference type="OrthoDB" id="19653at2759"/>
<protein>
    <recommendedName>
        <fullName evidence="3">Carboxylesterase type B domain-containing protein</fullName>
    </recommendedName>
</protein>